<comment type="caution">
    <text evidence="2">The sequence shown here is derived from an EMBL/GenBank/DDBJ whole genome shotgun (WGS) entry which is preliminary data.</text>
</comment>
<dbReference type="InterPro" id="IPR036390">
    <property type="entry name" value="WH_DNA-bd_sf"/>
</dbReference>
<proteinExistence type="predicted"/>
<dbReference type="InterPro" id="IPR036388">
    <property type="entry name" value="WH-like_DNA-bd_sf"/>
</dbReference>
<gene>
    <name evidence="2" type="ORF">BJ983_002172</name>
</gene>
<dbReference type="GO" id="GO:0003700">
    <property type="term" value="F:DNA-binding transcription factor activity"/>
    <property type="evidence" value="ECO:0007669"/>
    <property type="project" value="InterPro"/>
</dbReference>
<dbReference type="Proteomes" id="UP000535890">
    <property type="component" value="Unassembled WGS sequence"/>
</dbReference>
<dbReference type="SMART" id="SM00347">
    <property type="entry name" value="HTH_MARR"/>
    <property type="match status" value="1"/>
</dbReference>
<accession>A0A7Y9J5F9</accession>
<feature type="domain" description="HTH marR-type" evidence="1">
    <location>
        <begin position="58"/>
        <end position="163"/>
    </location>
</feature>
<protein>
    <submittedName>
        <fullName evidence="2">DNA-binding MarR family transcriptional regulator</fullName>
    </submittedName>
</protein>
<sequence length="207" mass="23172">MVGRTSSFRPGDGGHCAMLDVVTEDQAEHRAAVEAATEELTALVVDLLLPVVHRFRIETARRLGLGLPELLCLDLLRHLGPLSSGAVGERVGLTRSTVSKMLRRLEADGHVRRVIGADHRQGVEVSLVPHEERDRIVAAFRIAVRDHVRSMVRTYALHRPDRQARAAGQFLHLVHGLHLVATREGDRAWWRRAMVRRREARLAAGIR</sequence>
<dbReference type="Pfam" id="PF12802">
    <property type="entry name" value="MarR_2"/>
    <property type="match status" value="1"/>
</dbReference>
<keyword evidence="2" id="KW-0238">DNA-binding</keyword>
<dbReference type="GO" id="GO:0003677">
    <property type="term" value="F:DNA binding"/>
    <property type="evidence" value="ECO:0007669"/>
    <property type="project" value="UniProtKB-KW"/>
</dbReference>
<keyword evidence="3" id="KW-1185">Reference proteome</keyword>
<evidence type="ECO:0000259" key="1">
    <source>
        <dbReference type="SMART" id="SM00347"/>
    </source>
</evidence>
<evidence type="ECO:0000313" key="3">
    <source>
        <dbReference type="Proteomes" id="UP000535890"/>
    </source>
</evidence>
<name>A0A7Y9J5F9_9PSEU</name>
<dbReference type="AlphaFoldDB" id="A0A7Y9J5F9"/>
<dbReference type="InterPro" id="IPR000835">
    <property type="entry name" value="HTH_MarR-typ"/>
</dbReference>
<reference evidence="2 3" key="1">
    <citation type="submission" date="2020-07" db="EMBL/GenBank/DDBJ databases">
        <title>Sequencing the genomes of 1000 actinobacteria strains.</title>
        <authorList>
            <person name="Klenk H.-P."/>
        </authorList>
    </citation>
    <scope>NUCLEOTIDE SEQUENCE [LARGE SCALE GENOMIC DNA]</scope>
    <source>
        <strain evidence="2 3">DSM 45772</strain>
    </source>
</reference>
<dbReference type="EMBL" id="JACCBN010000001">
    <property type="protein sequence ID" value="NYD36070.1"/>
    <property type="molecule type" value="Genomic_DNA"/>
</dbReference>
<dbReference type="RefSeq" id="WP_179793806.1">
    <property type="nucleotide sequence ID" value="NZ_BAABHP010000007.1"/>
</dbReference>
<evidence type="ECO:0000313" key="2">
    <source>
        <dbReference type="EMBL" id="NYD36070.1"/>
    </source>
</evidence>
<organism evidence="2 3">
    <name type="scientific">Actinomycetospora corticicola</name>
    <dbReference type="NCBI Taxonomy" id="663602"/>
    <lineage>
        <taxon>Bacteria</taxon>
        <taxon>Bacillati</taxon>
        <taxon>Actinomycetota</taxon>
        <taxon>Actinomycetes</taxon>
        <taxon>Pseudonocardiales</taxon>
        <taxon>Pseudonocardiaceae</taxon>
        <taxon>Actinomycetospora</taxon>
    </lineage>
</organism>
<dbReference type="Gene3D" id="1.10.10.10">
    <property type="entry name" value="Winged helix-like DNA-binding domain superfamily/Winged helix DNA-binding domain"/>
    <property type="match status" value="1"/>
</dbReference>
<dbReference type="SUPFAM" id="SSF46785">
    <property type="entry name" value="Winged helix' DNA-binding domain"/>
    <property type="match status" value="1"/>
</dbReference>